<dbReference type="Gene3D" id="2.130.10.120">
    <property type="entry name" value="Prolyl oligopeptidase, N-terminal domain"/>
    <property type="match status" value="1"/>
</dbReference>
<dbReference type="PANTHER" id="PTHR11757:SF19">
    <property type="entry name" value="PROLYL ENDOPEPTIDASE-LIKE"/>
    <property type="match status" value="1"/>
</dbReference>
<dbReference type="InterPro" id="IPR001375">
    <property type="entry name" value="Peptidase_S9_cat"/>
</dbReference>
<dbReference type="Gene3D" id="3.40.50.1820">
    <property type="entry name" value="alpha/beta hydrolase"/>
    <property type="match status" value="1"/>
</dbReference>
<keyword evidence="2" id="KW-0645">Protease</keyword>
<dbReference type="InterPro" id="IPR051543">
    <property type="entry name" value="Serine_Peptidase_S9A"/>
</dbReference>
<dbReference type="Pfam" id="PF02897">
    <property type="entry name" value="Peptidase_S9_N"/>
    <property type="match status" value="1"/>
</dbReference>
<dbReference type="Pfam" id="PF00326">
    <property type="entry name" value="Peptidase_S9"/>
    <property type="match status" value="1"/>
</dbReference>
<dbReference type="InterPro" id="IPR023302">
    <property type="entry name" value="Pept_S9A_N"/>
</dbReference>
<organism evidence="7">
    <name type="scientific">marine metagenome</name>
    <dbReference type="NCBI Taxonomy" id="408172"/>
    <lineage>
        <taxon>unclassified sequences</taxon>
        <taxon>metagenomes</taxon>
        <taxon>ecological metagenomes</taxon>
    </lineage>
</organism>
<feature type="domain" description="Peptidase S9A N-terminal" evidence="6">
    <location>
        <begin position="2"/>
        <end position="41"/>
    </location>
</feature>
<evidence type="ECO:0008006" key="8">
    <source>
        <dbReference type="Google" id="ProtNLM"/>
    </source>
</evidence>
<protein>
    <recommendedName>
        <fullName evidence="8">Peptidase S9 prolyl oligopeptidase catalytic domain-containing protein</fullName>
    </recommendedName>
</protein>
<dbReference type="PANTHER" id="PTHR11757">
    <property type="entry name" value="PROTEASE FAMILY S9A OLIGOPEPTIDASE"/>
    <property type="match status" value="1"/>
</dbReference>
<dbReference type="PROSITE" id="PS00708">
    <property type="entry name" value="PRO_ENDOPEP_SER"/>
    <property type="match status" value="1"/>
</dbReference>
<evidence type="ECO:0000256" key="2">
    <source>
        <dbReference type="ARBA" id="ARBA00022670"/>
    </source>
</evidence>
<dbReference type="InterPro" id="IPR002470">
    <property type="entry name" value="Peptidase_S9A"/>
</dbReference>
<dbReference type="GO" id="GO:0006508">
    <property type="term" value="P:proteolysis"/>
    <property type="evidence" value="ECO:0007669"/>
    <property type="project" value="UniProtKB-KW"/>
</dbReference>
<evidence type="ECO:0000313" key="7">
    <source>
        <dbReference type="EMBL" id="SVD59124.1"/>
    </source>
</evidence>
<gene>
    <name evidence="7" type="ORF">METZ01_LOCUS411978</name>
</gene>
<evidence type="ECO:0000259" key="5">
    <source>
        <dbReference type="Pfam" id="PF00326"/>
    </source>
</evidence>
<keyword evidence="4" id="KW-0720">Serine protease</keyword>
<feature type="non-terminal residue" evidence="7">
    <location>
        <position position="277"/>
    </location>
</feature>
<comment type="similarity">
    <text evidence="1">Belongs to the peptidase S9A family.</text>
</comment>
<feature type="non-terminal residue" evidence="7">
    <location>
        <position position="1"/>
    </location>
</feature>
<dbReference type="PRINTS" id="PR00862">
    <property type="entry name" value="PROLIGOPTASE"/>
</dbReference>
<dbReference type="GO" id="GO:0004252">
    <property type="term" value="F:serine-type endopeptidase activity"/>
    <property type="evidence" value="ECO:0007669"/>
    <property type="project" value="InterPro"/>
</dbReference>
<dbReference type="AlphaFoldDB" id="A0A382WKJ2"/>
<keyword evidence="3" id="KW-0378">Hydrolase</keyword>
<evidence type="ECO:0000259" key="6">
    <source>
        <dbReference type="Pfam" id="PF02897"/>
    </source>
</evidence>
<dbReference type="SUPFAM" id="SSF50993">
    <property type="entry name" value="Peptidase/esterase 'gauge' domain"/>
    <property type="match status" value="1"/>
</dbReference>
<proteinExistence type="inferred from homology"/>
<evidence type="ECO:0000256" key="4">
    <source>
        <dbReference type="ARBA" id="ARBA00022825"/>
    </source>
</evidence>
<evidence type="ECO:0000256" key="1">
    <source>
        <dbReference type="ARBA" id="ARBA00005228"/>
    </source>
</evidence>
<dbReference type="InterPro" id="IPR002471">
    <property type="entry name" value="Pept_S9_AS"/>
</dbReference>
<sequence length="277" mass="31682">WISTNREFNTNILRYGYSSMVTPSSTYDYNMDTGEKTLMKQNEVVGGYDSDRYYSERLYAKARDGKKIPISLVYRKDLKTVGAQSLLLYAYGSYGSTNDPYFSSTRLSLLDRGFIYAIAHIRGSQIYGRQSYDDGKLLNKKNTFFDFIDAGKYLIDNNFTDSEQLFCSGGSAGGLLIGAVVNMEPSLWKGAIAGVPFVDVITTMLDPSIPLTSNEWDEWGDPREKEYYDYMLSYSPYDQVVDREYPNLLVTSGFFDSQVQYFEPLKWVAKLRDHWQG</sequence>
<evidence type="ECO:0000256" key="3">
    <source>
        <dbReference type="ARBA" id="ARBA00022801"/>
    </source>
</evidence>
<dbReference type="EMBL" id="UINC01160462">
    <property type="protein sequence ID" value="SVD59124.1"/>
    <property type="molecule type" value="Genomic_DNA"/>
</dbReference>
<name>A0A382WKJ2_9ZZZZ</name>
<feature type="domain" description="Peptidase S9 prolyl oligopeptidase catalytic" evidence="5">
    <location>
        <begin position="101"/>
        <end position="273"/>
    </location>
</feature>
<accession>A0A382WKJ2</accession>
<reference evidence="7" key="1">
    <citation type="submission" date="2018-05" db="EMBL/GenBank/DDBJ databases">
        <authorList>
            <person name="Lanie J.A."/>
            <person name="Ng W.-L."/>
            <person name="Kazmierczak K.M."/>
            <person name="Andrzejewski T.M."/>
            <person name="Davidsen T.M."/>
            <person name="Wayne K.J."/>
            <person name="Tettelin H."/>
            <person name="Glass J.I."/>
            <person name="Rusch D."/>
            <person name="Podicherti R."/>
            <person name="Tsui H.-C.T."/>
            <person name="Winkler M.E."/>
        </authorList>
    </citation>
    <scope>NUCLEOTIDE SEQUENCE</scope>
</reference>
<dbReference type="SUPFAM" id="SSF53474">
    <property type="entry name" value="alpha/beta-Hydrolases"/>
    <property type="match status" value="1"/>
</dbReference>
<dbReference type="InterPro" id="IPR029058">
    <property type="entry name" value="AB_hydrolase_fold"/>
</dbReference>